<evidence type="ECO:0000256" key="2">
    <source>
        <dbReference type="ARBA" id="ARBA00022768"/>
    </source>
</evidence>
<dbReference type="SUPFAM" id="SSF46934">
    <property type="entry name" value="UBA-like"/>
    <property type="match status" value="1"/>
</dbReference>
<dbReference type="GO" id="GO:0070125">
    <property type="term" value="P:mitochondrial translational elongation"/>
    <property type="evidence" value="ECO:0007669"/>
    <property type="project" value="TreeGrafter"/>
</dbReference>
<dbReference type="CDD" id="cd14275">
    <property type="entry name" value="UBA_EF-Ts"/>
    <property type="match status" value="1"/>
</dbReference>
<evidence type="ECO:0000313" key="9">
    <source>
        <dbReference type="EMBL" id="ODN00794.1"/>
    </source>
</evidence>
<feature type="compositionally biased region" description="Polar residues" evidence="7">
    <location>
        <begin position="283"/>
        <end position="292"/>
    </location>
</feature>
<dbReference type="Gene3D" id="3.30.479.20">
    <property type="entry name" value="Elongation factor Ts, dimerisation domain"/>
    <property type="match status" value="2"/>
</dbReference>
<dbReference type="InterPro" id="IPR014039">
    <property type="entry name" value="Transl_elong_EFTs/EF1B_dimer"/>
</dbReference>
<keyword evidence="10" id="KW-1185">Reference proteome</keyword>
<dbReference type="OrthoDB" id="277235at2759"/>
<dbReference type="Pfam" id="PF00889">
    <property type="entry name" value="EF_TS"/>
    <property type="match status" value="1"/>
</dbReference>
<dbReference type="PANTHER" id="PTHR11741">
    <property type="entry name" value="ELONGATION FACTOR TS"/>
    <property type="match status" value="1"/>
</dbReference>
<dbReference type="InterPro" id="IPR009060">
    <property type="entry name" value="UBA-like_sf"/>
</dbReference>
<dbReference type="OMA" id="QEYMLDD"/>
<gene>
    <name evidence="9" type="ORF">Ocin01_05882</name>
</gene>
<evidence type="ECO:0000256" key="6">
    <source>
        <dbReference type="RuleBase" id="RU000642"/>
    </source>
</evidence>
<dbReference type="HAMAP" id="MF_00050">
    <property type="entry name" value="EF_Ts"/>
    <property type="match status" value="1"/>
</dbReference>
<evidence type="ECO:0000259" key="8">
    <source>
        <dbReference type="Pfam" id="PF00889"/>
    </source>
</evidence>
<dbReference type="SUPFAM" id="SSF54713">
    <property type="entry name" value="Elongation factor Ts (EF-Ts), dimerisation domain"/>
    <property type="match status" value="2"/>
</dbReference>
<dbReference type="InterPro" id="IPR036402">
    <property type="entry name" value="EF-Ts_dimer_sf"/>
</dbReference>
<dbReference type="FunFam" id="1.10.8.10:FF:000031">
    <property type="entry name" value="Elongation factor Ts, mitochondrial"/>
    <property type="match status" value="1"/>
</dbReference>
<organism evidence="9 10">
    <name type="scientific">Orchesella cincta</name>
    <name type="common">Springtail</name>
    <name type="synonym">Podura cincta</name>
    <dbReference type="NCBI Taxonomy" id="48709"/>
    <lineage>
        <taxon>Eukaryota</taxon>
        <taxon>Metazoa</taxon>
        <taxon>Ecdysozoa</taxon>
        <taxon>Arthropoda</taxon>
        <taxon>Hexapoda</taxon>
        <taxon>Collembola</taxon>
        <taxon>Entomobryomorpha</taxon>
        <taxon>Entomobryoidea</taxon>
        <taxon>Orchesellidae</taxon>
        <taxon>Orchesellinae</taxon>
        <taxon>Orchesella</taxon>
    </lineage>
</organism>
<dbReference type="PROSITE" id="PS01127">
    <property type="entry name" value="EF_TS_2"/>
    <property type="match status" value="1"/>
</dbReference>
<keyword evidence="2 5" id="KW-0251">Elongation factor</keyword>
<comment type="similarity">
    <text evidence="1 5 6">Belongs to the EF-Ts family.</text>
</comment>
<keyword evidence="4 5" id="KW-0496">Mitochondrion</keyword>
<comment type="function">
    <text evidence="5 6">Associates with the EF-Tu.GDP complex and induces the exchange of GDP to GTP. It remains bound to the aminoacyl-tRNA.EF-Tu.GTP complex up to the GTP hydrolysis stage on the ribosome.</text>
</comment>
<dbReference type="InterPro" id="IPR001816">
    <property type="entry name" value="Transl_elong_EFTs/EF1B"/>
</dbReference>
<dbReference type="AlphaFoldDB" id="A0A1D2N6B5"/>
<dbReference type="Gene3D" id="1.10.8.10">
    <property type="entry name" value="DNA helicase RuvA subunit, C-terminal domain"/>
    <property type="match status" value="1"/>
</dbReference>
<evidence type="ECO:0000256" key="1">
    <source>
        <dbReference type="ARBA" id="ARBA00005532"/>
    </source>
</evidence>
<comment type="caution">
    <text evidence="9">The sequence shown here is derived from an EMBL/GenBank/DDBJ whole genome shotgun (WGS) entry which is preliminary data.</text>
</comment>
<comment type="subcellular location">
    <subcellularLocation>
        <location evidence="5">Mitochondrion</location>
    </subcellularLocation>
</comment>
<name>A0A1D2N6B5_ORCCI</name>
<evidence type="ECO:0000313" key="10">
    <source>
        <dbReference type="Proteomes" id="UP000094527"/>
    </source>
</evidence>
<proteinExistence type="inferred from homology"/>
<feature type="region of interest" description="Disordered" evidence="7">
    <location>
        <begin position="280"/>
        <end position="300"/>
    </location>
</feature>
<evidence type="ECO:0000256" key="3">
    <source>
        <dbReference type="ARBA" id="ARBA00022917"/>
    </source>
</evidence>
<reference evidence="9 10" key="1">
    <citation type="journal article" date="2016" name="Genome Biol. Evol.">
        <title>Gene Family Evolution Reflects Adaptation to Soil Environmental Stressors in the Genome of the Collembolan Orchesella cincta.</title>
        <authorList>
            <person name="Faddeeva-Vakhrusheva A."/>
            <person name="Derks M.F."/>
            <person name="Anvar S.Y."/>
            <person name="Agamennone V."/>
            <person name="Suring W."/>
            <person name="Smit S."/>
            <person name="van Straalen N.M."/>
            <person name="Roelofs D."/>
        </authorList>
    </citation>
    <scope>NUCLEOTIDE SEQUENCE [LARGE SCALE GENOMIC DNA]</scope>
    <source>
        <tissue evidence="9">Mixed pool</tissue>
    </source>
</reference>
<keyword evidence="3 5" id="KW-0648">Protein biosynthesis</keyword>
<sequence length="360" mass="38770">MSLLLTRYFHTSRLWNAAATAASAKPVEKSALAKLRRVTGYSFSKCKEALEKNGNDVKEAESWLRSQAQTHGWEKATKLQGRATAQGLVSILSSQHNAVMMEVNCETDFVARNKKFQSLVQKITSGCYTYSKGQAGAVDTILSKVSMSTDEVGSIPLDGSRSMKDEVAVNIGELGENIKLRRAVALGSGTSILLAGYTHPAAAEGSVLGKDVVQVGKFGAIVAYKSTEPSGKGISSGRMAEIGRQLCQHIVGMNPKEVGSLDAPPPKAVTLYATPPVVKTETDTPASASQEAPSEEKNNEEEFEYVAKSKSDVDETILVNQEFLLDPDLTVRDFLVQNSIEVVDFVRFECGEEVETTPAA</sequence>
<accession>A0A1D2N6B5</accession>
<dbReference type="GO" id="GO:0005739">
    <property type="term" value="C:mitochondrion"/>
    <property type="evidence" value="ECO:0007669"/>
    <property type="project" value="UniProtKB-SubCell"/>
</dbReference>
<dbReference type="PROSITE" id="PS01126">
    <property type="entry name" value="EF_TS_1"/>
    <property type="match status" value="1"/>
</dbReference>
<dbReference type="STRING" id="48709.A0A1D2N6B5"/>
<dbReference type="InterPro" id="IPR018101">
    <property type="entry name" value="Transl_elong_Ts_CS"/>
</dbReference>
<evidence type="ECO:0000256" key="7">
    <source>
        <dbReference type="SAM" id="MobiDB-lite"/>
    </source>
</evidence>
<evidence type="ECO:0000256" key="5">
    <source>
        <dbReference type="HAMAP-Rule" id="MF_03135"/>
    </source>
</evidence>
<evidence type="ECO:0000256" key="4">
    <source>
        <dbReference type="ARBA" id="ARBA00023128"/>
    </source>
</evidence>
<dbReference type="EMBL" id="LJIJ01000186">
    <property type="protein sequence ID" value="ODN00794.1"/>
    <property type="molecule type" value="Genomic_DNA"/>
</dbReference>
<dbReference type="Pfam" id="PF25025">
    <property type="entry name" value="EF-Ts_N"/>
    <property type="match status" value="1"/>
</dbReference>
<dbReference type="Proteomes" id="UP000094527">
    <property type="component" value="Unassembled WGS sequence"/>
</dbReference>
<dbReference type="PANTHER" id="PTHR11741:SF0">
    <property type="entry name" value="ELONGATION FACTOR TS, MITOCHONDRIAL"/>
    <property type="match status" value="1"/>
</dbReference>
<protein>
    <recommendedName>
        <fullName evidence="5">Elongation factor Ts, mitochondrial</fullName>
        <shortName evidence="5">EF-Ts</shortName>
        <shortName evidence="5">EF-TsMt</shortName>
    </recommendedName>
</protein>
<feature type="domain" description="Translation elongation factor EFTs/EF1B dimerisation" evidence="8">
    <location>
        <begin position="98"/>
        <end position="352"/>
    </location>
</feature>
<dbReference type="NCBIfam" id="TIGR00116">
    <property type="entry name" value="tsf"/>
    <property type="match status" value="1"/>
</dbReference>
<dbReference type="GO" id="GO:0003746">
    <property type="term" value="F:translation elongation factor activity"/>
    <property type="evidence" value="ECO:0007669"/>
    <property type="project" value="UniProtKB-UniRule"/>
</dbReference>